<feature type="transmembrane region" description="Helical" evidence="2">
    <location>
        <begin position="224"/>
        <end position="245"/>
    </location>
</feature>
<evidence type="ECO:0000256" key="1">
    <source>
        <dbReference type="SAM" id="MobiDB-lite"/>
    </source>
</evidence>
<reference evidence="3" key="1">
    <citation type="journal article" date="2023" name="Mol. Biol. Evol.">
        <title>Third-Generation Sequencing Reveals the Adaptive Role of the Epigenome in Three Deep-Sea Polychaetes.</title>
        <authorList>
            <person name="Perez M."/>
            <person name="Aroh O."/>
            <person name="Sun Y."/>
            <person name="Lan Y."/>
            <person name="Juniper S.K."/>
            <person name="Young C.R."/>
            <person name="Angers B."/>
            <person name="Qian P.Y."/>
        </authorList>
    </citation>
    <scope>NUCLEOTIDE SEQUENCE</scope>
    <source>
        <strain evidence="3">P08H-3</strain>
    </source>
</reference>
<feature type="transmembrane region" description="Helical" evidence="2">
    <location>
        <begin position="45"/>
        <end position="66"/>
    </location>
</feature>
<gene>
    <name evidence="3" type="ORF">LSH36_459g02029</name>
</gene>
<keyword evidence="2" id="KW-0812">Transmembrane</keyword>
<dbReference type="Pfam" id="PF15111">
    <property type="entry name" value="TMEM101"/>
    <property type="match status" value="1"/>
</dbReference>
<dbReference type="PANTHER" id="PTHR31034:SF2">
    <property type="entry name" value="TRANSMEMBRANE PROTEIN 101"/>
    <property type="match status" value="1"/>
</dbReference>
<evidence type="ECO:0000256" key="2">
    <source>
        <dbReference type="SAM" id="Phobius"/>
    </source>
</evidence>
<feature type="transmembrane region" description="Helical" evidence="2">
    <location>
        <begin position="133"/>
        <end position="151"/>
    </location>
</feature>
<dbReference type="GO" id="GO:0043123">
    <property type="term" value="P:positive regulation of canonical NF-kappaB signal transduction"/>
    <property type="evidence" value="ECO:0007669"/>
    <property type="project" value="TreeGrafter"/>
</dbReference>
<keyword evidence="2" id="KW-0472">Membrane</keyword>
<keyword evidence="4" id="KW-1185">Reference proteome</keyword>
<feature type="transmembrane region" description="Helical" evidence="2">
    <location>
        <begin position="171"/>
        <end position="204"/>
    </location>
</feature>
<evidence type="ECO:0000313" key="3">
    <source>
        <dbReference type="EMBL" id="KAK2149254.1"/>
    </source>
</evidence>
<dbReference type="Proteomes" id="UP001208570">
    <property type="component" value="Unassembled WGS sequence"/>
</dbReference>
<sequence length="301" mass="34704">MNWTYYKKWGRIISLFLFARYPIINGLSFLMLLGERAKRETHPPINPNVIYGHIGVFIGAGLAMGFNVQRRVAALLHVAQLIFLAYIIQTNEKLKYKDWLRTKICLRMLGTAGFFLLYAFFTSQKPRIQYLRRIGETFVGIYVACFLYQLLTEPTEKEAFLKHALGGTISLYMFAILLAVCTLCYIPGFFVIDITQALLLALWFFTVTVDSRMHYWTKRIGVDYWIQIRLIADHFAMMLGCLMYVTCSKKVMAVDGVSSVAESDEEIEVIEQTPLEQPEVHAHPNPEEDITEQTEQSKKQQ</sequence>
<evidence type="ECO:0000313" key="4">
    <source>
        <dbReference type="Proteomes" id="UP001208570"/>
    </source>
</evidence>
<comment type="caution">
    <text evidence="3">The sequence shown here is derived from an EMBL/GenBank/DDBJ whole genome shotgun (WGS) entry which is preliminary data.</text>
</comment>
<dbReference type="PANTHER" id="PTHR31034">
    <property type="entry name" value="TRANSMEMBRANE PROTEIN 101"/>
    <property type="match status" value="1"/>
</dbReference>
<dbReference type="AlphaFoldDB" id="A0AAD9JA03"/>
<accession>A0AAD9JA03</accession>
<organism evidence="3 4">
    <name type="scientific">Paralvinella palmiformis</name>
    <dbReference type="NCBI Taxonomy" id="53620"/>
    <lineage>
        <taxon>Eukaryota</taxon>
        <taxon>Metazoa</taxon>
        <taxon>Spiralia</taxon>
        <taxon>Lophotrochozoa</taxon>
        <taxon>Annelida</taxon>
        <taxon>Polychaeta</taxon>
        <taxon>Sedentaria</taxon>
        <taxon>Canalipalpata</taxon>
        <taxon>Terebellida</taxon>
        <taxon>Terebelliformia</taxon>
        <taxon>Alvinellidae</taxon>
        <taxon>Paralvinella</taxon>
    </lineage>
</organism>
<name>A0AAD9JA03_9ANNE</name>
<feature type="transmembrane region" description="Helical" evidence="2">
    <location>
        <begin position="72"/>
        <end position="88"/>
    </location>
</feature>
<dbReference type="EMBL" id="JAODUP010000459">
    <property type="protein sequence ID" value="KAK2149254.1"/>
    <property type="molecule type" value="Genomic_DNA"/>
</dbReference>
<feature type="transmembrane region" description="Helical" evidence="2">
    <location>
        <begin position="12"/>
        <end position="33"/>
    </location>
</feature>
<proteinExistence type="predicted"/>
<keyword evidence="2" id="KW-1133">Transmembrane helix</keyword>
<feature type="region of interest" description="Disordered" evidence="1">
    <location>
        <begin position="274"/>
        <end position="301"/>
    </location>
</feature>
<dbReference type="InterPro" id="IPR029371">
    <property type="entry name" value="TMEM101"/>
</dbReference>
<feature type="transmembrane region" description="Helical" evidence="2">
    <location>
        <begin position="104"/>
        <end position="121"/>
    </location>
</feature>
<protein>
    <submittedName>
        <fullName evidence="3">Uncharacterized protein</fullName>
    </submittedName>
</protein>